<dbReference type="AlphaFoldDB" id="A0AAD8LKY7"/>
<keyword evidence="4 6" id="KW-0804">Transcription</keyword>
<dbReference type="PANTHER" id="PTHR21428">
    <property type="entry name" value="MEDIATOR OF RNA POLYMERASE II TRANSCRIPTION SUBUNIT 7"/>
    <property type="match status" value="1"/>
</dbReference>
<reference evidence="7" key="1">
    <citation type="submission" date="2023-08" db="EMBL/GenBank/DDBJ databases">
        <title>Draft sequence of the Babesia gibsoni genome.</title>
        <authorList>
            <person name="Yamagishi J.Y."/>
            <person name="Xuan X.X."/>
        </authorList>
    </citation>
    <scope>NUCLEOTIDE SEQUENCE</scope>
    <source>
        <strain evidence="7">Azabu</strain>
    </source>
</reference>
<dbReference type="InterPro" id="IPR044888">
    <property type="entry name" value="Mediatior_Med7_sf"/>
</dbReference>
<comment type="subunit">
    <text evidence="6">Component of the Mediator complex.</text>
</comment>
<protein>
    <recommendedName>
        <fullName evidence="6">Mediator of RNA polymerase II transcription subunit 7</fullName>
    </recommendedName>
</protein>
<gene>
    <name evidence="7" type="ORF">BgAZ_204030</name>
</gene>
<dbReference type="Pfam" id="PF05983">
    <property type="entry name" value="Med7"/>
    <property type="match status" value="1"/>
</dbReference>
<proteinExistence type="inferred from homology"/>
<evidence type="ECO:0000256" key="6">
    <source>
        <dbReference type="RuleBase" id="RU364060"/>
    </source>
</evidence>
<dbReference type="SUPFAM" id="SSF140718">
    <property type="entry name" value="Mediator hinge subcomplex-like"/>
    <property type="match status" value="1"/>
</dbReference>
<evidence type="ECO:0000256" key="3">
    <source>
        <dbReference type="ARBA" id="ARBA00023015"/>
    </source>
</evidence>
<evidence type="ECO:0000256" key="4">
    <source>
        <dbReference type="ARBA" id="ARBA00023163"/>
    </source>
</evidence>
<dbReference type="Proteomes" id="UP001230268">
    <property type="component" value="Unassembled WGS sequence"/>
</dbReference>
<dbReference type="EMBL" id="JAVEPI010000002">
    <property type="protein sequence ID" value="KAK1443527.1"/>
    <property type="molecule type" value="Genomic_DNA"/>
</dbReference>
<evidence type="ECO:0000256" key="2">
    <source>
        <dbReference type="ARBA" id="ARBA00009994"/>
    </source>
</evidence>
<dbReference type="GO" id="GO:0016592">
    <property type="term" value="C:mediator complex"/>
    <property type="evidence" value="ECO:0007669"/>
    <property type="project" value="InterPro"/>
</dbReference>
<evidence type="ECO:0000313" key="8">
    <source>
        <dbReference type="Proteomes" id="UP001230268"/>
    </source>
</evidence>
<keyword evidence="8" id="KW-1185">Reference proteome</keyword>
<dbReference type="GO" id="GO:0003712">
    <property type="term" value="F:transcription coregulator activity"/>
    <property type="evidence" value="ECO:0007669"/>
    <property type="project" value="InterPro"/>
</dbReference>
<comment type="caution">
    <text evidence="7">The sequence shown here is derived from an EMBL/GenBank/DDBJ whole genome shotgun (WGS) entry which is preliminary data.</text>
</comment>
<sequence>MDEFTSGFPPPPFFYKNYSFKEGHDVESSVCGHSATNGAPKASYVDESIEDLRSRVVGPDNPPPPKESWFNFGVNEHMTEEQYKLDSDTAISLPEEYPEAKQQFKLLYRDFMDSLLAYLSALKDMNADSVSEIKRFIKLYINLQHLLYSLTERQAQDDVVRMLREQLERRRRYIDSMKVVLVEIHKLLSNAALSGK</sequence>
<keyword evidence="3 6" id="KW-0805">Transcription regulation</keyword>
<organism evidence="7 8">
    <name type="scientific">Babesia gibsoni</name>
    <dbReference type="NCBI Taxonomy" id="33632"/>
    <lineage>
        <taxon>Eukaryota</taxon>
        <taxon>Sar</taxon>
        <taxon>Alveolata</taxon>
        <taxon>Apicomplexa</taxon>
        <taxon>Aconoidasida</taxon>
        <taxon>Piroplasmida</taxon>
        <taxon>Babesiidae</taxon>
        <taxon>Babesia</taxon>
    </lineage>
</organism>
<dbReference type="InterPro" id="IPR037212">
    <property type="entry name" value="Med7/Med21-like"/>
</dbReference>
<comment type="similarity">
    <text evidence="2 6">Belongs to the Mediator complex subunit 7 family.</text>
</comment>
<dbReference type="InterPro" id="IPR009244">
    <property type="entry name" value="Mediatior_Med7"/>
</dbReference>
<name>A0AAD8LKY7_BABGI</name>
<keyword evidence="6" id="KW-0010">Activator</keyword>
<evidence type="ECO:0000256" key="1">
    <source>
        <dbReference type="ARBA" id="ARBA00004123"/>
    </source>
</evidence>
<keyword evidence="5 6" id="KW-0539">Nucleus</keyword>
<accession>A0AAD8LKY7</accession>
<dbReference type="Gene3D" id="6.10.140.200">
    <property type="match status" value="1"/>
</dbReference>
<comment type="subcellular location">
    <subcellularLocation>
        <location evidence="1 6">Nucleus</location>
    </subcellularLocation>
</comment>
<comment type="function">
    <text evidence="6">Component of the Mediator complex, a coactivator involved in the regulated transcription of nearly all RNA polymerase II-dependent genes. Mediator functions as a bridge to convey information from gene-specific regulatory proteins to the basal RNA polymerase II transcription machinery.</text>
</comment>
<dbReference type="GO" id="GO:0070847">
    <property type="term" value="C:core mediator complex"/>
    <property type="evidence" value="ECO:0007669"/>
    <property type="project" value="TreeGrafter"/>
</dbReference>
<dbReference type="GO" id="GO:0006357">
    <property type="term" value="P:regulation of transcription by RNA polymerase II"/>
    <property type="evidence" value="ECO:0007669"/>
    <property type="project" value="InterPro"/>
</dbReference>
<evidence type="ECO:0000313" key="7">
    <source>
        <dbReference type="EMBL" id="KAK1443527.1"/>
    </source>
</evidence>
<dbReference type="PANTHER" id="PTHR21428:SF11">
    <property type="entry name" value="MEDIATOR OF RNA POLYMERASE II TRANSCRIPTION SUBUNIT 7"/>
    <property type="match status" value="1"/>
</dbReference>
<evidence type="ECO:0000256" key="5">
    <source>
        <dbReference type="ARBA" id="ARBA00023242"/>
    </source>
</evidence>